<feature type="compositionally biased region" description="Polar residues" evidence="1">
    <location>
        <begin position="49"/>
        <end position="68"/>
    </location>
</feature>
<accession>A0ABP8JCT5</accession>
<evidence type="ECO:0000313" key="2">
    <source>
        <dbReference type="EMBL" id="GAA4388848.1"/>
    </source>
</evidence>
<sequence>MPDTHNATLCLSKQCVIYFHLRGPAQAPPPPEKEATVQTSVQPLTQRDASCAETSTGATADQPVTTGWASLFPPRDADAETRRRWVATSPWPEVVFACAGAR</sequence>
<name>A0ABP8JCT5_9MICO</name>
<keyword evidence="3" id="KW-1185">Reference proteome</keyword>
<comment type="caution">
    <text evidence="2">The sequence shown here is derived from an EMBL/GenBank/DDBJ whole genome shotgun (WGS) entry which is preliminary data.</text>
</comment>
<organism evidence="2 3">
    <name type="scientific">Ornithinibacter aureus</name>
    <dbReference type="NCBI Taxonomy" id="622664"/>
    <lineage>
        <taxon>Bacteria</taxon>
        <taxon>Bacillati</taxon>
        <taxon>Actinomycetota</taxon>
        <taxon>Actinomycetes</taxon>
        <taxon>Micrococcales</taxon>
        <taxon>Intrasporangiaceae</taxon>
        <taxon>Ornithinibacter</taxon>
    </lineage>
</organism>
<feature type="region of interest" description="Disordered" evidence="1">
    <location>
        <begin position="49"/>
        <end position="81"/>
    </location>
</feature>
<feature type="region of interest" description="Disordered" evidence="1">
    <location>
        <begin position="23"/>
        <end position="42"/>
    </location>
</feature>
<reference evidence="3" key="1">
    <citation type="journal article" date="2019" name="Int. J. Syst. Evol. Microbiol.">
        <title>The Global Catalogue of Microorganisms (GCM) 10K type strain sequencing project: providing services to taxonomists for standard genome sequencing and annotation.</title>
        <authorList>
            <consortium name="The Broad Institute Genomics Platform"/>
            <consortium name="The Broad Institute Genome Sequencing Center for Infectious Disease"/>
            <person name="Wu L."/>
            <person name="Ma J."/>
        </authorList>
    </citation>
    <scope>NUCLEOTIDE SEQUENCE [LARGE SCALE GENOMIC DNA]</scope>
    <source>
        <strain evidence="3">JCM 17738</strain>
    </source>
</reference>
<dbReference type="Proteomes" id="UP001500390">
    <property type="component" value="Unassembled WGS sequence"/>
</dbReference>
<gene>
    <name evidence="2" type="ORF">GCM10023153_04530</name>
</gene>
<evidence type="ECO:0000256" key="1">
    <source>
        <dbReference type="SAM" id="MobiDB-lite"/>
    </source>
</evidence>
<evidence type="ECO:0000313" key="3">
    <source>
        <dbReference type="Proteomes" id="UP001500390"/>
    </source>
</evidence>
<protein>
    <submittedName>
        <fullName evidence="2">Uncharacterized protein</fullName>
    </submittedName>
</protein>
<proteinExistence type="predicted"/>
<dbReference type="EMBL" id="BAABFX010000009">
    <property type="protein sequence ID" value="GAA4388848.1"/>
    <property type="molecule type" value="Genomic_DNA"/>
</dbReference>